<sequence length="383" mass="43270">MKRNIISKVKKFVLATTFCSVLLVGGSVKAFADDNSGKTVIYSRETAPTIVYGDRYDMELDNDQTTYYKLEITEKTKIKLKGRCEDGHFLLTSAYGYELFNSDGIDKNDYDDETDPETGNRYVVWHTDKTFILPKGTYYVGFTTTFYDYSHIDYAYFRVYKLDMTDFEKASERSETDISLDNVANISDVEKLVTSQKNDRDVKGSTYTLLQAKGSAKGKNAIKISWKKIKQAKNYTIYGNKCGKSNKYKKIATVNKNSFIQKKLKKGTYYKYIVVANTSSHVIAVSKTVHVATKGGKATNYKKVKAPKSVKIRVNKSKKVKAKAIKESSKTRNHRYIAYESSDVRVATVGKNGVIKGVHKGNCYVCAYAQDGKMVKIKVKVTE</sequence>
<organism evidence="3 4">
    <name type="scientific">Eubacterium uniforme</name>
    <dbReference type="NCBI Taxonomy" id="39495"/>
    <lineage>
        <taxon>Bacteria</taxon>
        <taxon>Bacillati</taxon>
        <taxon>Bacillota</taxon>
        <taxon>Clostridia</taxon>
        <taxon>Eubacteriales</taxon>
        <taxon>Eubacteriaceae</taxon>
        <taxon>Eubacterium</taxon>
    </lineage>
</organism>
<dbReference type="AlphaFoldDB" id="A0A1T4VN95"/>
<dbReference type="Proteomes" id="UP000190814">
    <property type="component" value="Unassembled WGS sequence"/>
</dbReference>
<gene>
    <name evidence="3" type="ORF">SAMN02745111_01310</name>
</gene>
<evidence type="ECO:0000259" key="2">
    <source>
        <dbReference type="Pfam" id="PF02368"/>
    </source>
</evidence>
<reference evidence="3 4" key="1">
    <citation type="submission" date="2017-02" db="EMBL/GenBank/DDBJ databases">
        <authorList>
            <person name="Peterson S.W."/>
        </authorList>
    </citation>
    <scope>NUCLEOTIDE SEQUENCE [LARGE SCALE GENOMIC DNA]</scope>
    <source>
        <strain evidence="3 4">ATCC 35992</strain>
    </source>
</reference>
<evidence type="ECO:0000313" key="4">
    <source>
        <dbReference type="Proteomes" id="UP000190814"/>
    </source>
</evidence>
<dbReference type="Gene3D" id="2.60.40.10">
    <property type="entry name" value="Immunoglobulins"/>
    <property type="match status" value="1"/>
</dbReference>
<dbReference type="OrthoDB" id="9777383at2"/>
<dbReference type="STRING" id="39495.SAMN02745111_01310"/>
<feature type="chain" id="PRO_5012391382" evidence="1">
    <location>
        <begin position="33"/>
        <end position="383"/>
    </location>
</feature>
<dbReference type="Pfam" id="PF02368">
    <property type="entry name" value="Big_2"/>
    <property type="match status" value="1"/>
</dbReference>
<dbReference type="RefSeq" id="WP_078766174.1">
    <property type="nucleotide sequence ID" value="NZ_FUXZ01000007.1"/>
</dbReference>
<dbReference type="InterPro" id="IPR036116">
    <property type="entry name" value="FN3_sf"/>
</dbReference>
<keyword evidence="1" id="KW-0732">Signal</keyword>
<keyword evidence="4" id="KW-1185">Reference proteome</keyword>
<dbReference type="EMBL" id="FUXZ01000007">
    <property type="protein sequence ID" value="SKA66440.1"/>
    <property type="molecule type" value="Genomic_DNA"/>
</dbReference>
<feature type="domain" description="BIG2" evidence="2">
    <location>
        <begin position="313"/>
        <end position="376"/>
    </location>
</feature>
<feature type="signal peptide" evidence="1">
    <location>
        <begin position="1"/>
        <end position="32"/>
    </location>
</feature>
<dbReference type="SUPFAM" id="SSF49265">
    <property type="entry name" value="Fibronectin type III"/>
    <property type="match status" value="1"/>
</dbReference>
<dbReference type="Gene3D" id="2.60.40.1080">
    <property type="match status" value="1"/>
</dbReference>
<name>A0A1T4VN95_9FIRM</name>
<proteinExistence type="predicted"/>
<evidence type="ECO:0000256" key="1">
    <source>
        <dbReference type="SAM" id="SignalP"/>
    </source>
</evidence>
<dbReference type="InterPro" id="IPR013783">
    <property type="entry name" value="Ig-like_fold"/>
</dbReference>
<dbReference type="InterPro" id="IPR003343">
    <property type="entry name" value="Big_2"/>
</dbReference>
<accession>A0A1T4VN95</accession>
<protein>
    <submittedName>
        <fullName evidence="3">Ig-like domain (Group 2)</fullName>
    </submittedName>
</protein>
<dbReference type="InterPro" id="IPR008964">
    <property type="entry name" value="Invasin/intimin_cell_adhesion"/>
</dbReference>
<dbReference type="SUPFAM" id="SSF49373">
    <property type="entry name" value="Invasin/intimin cell-adhesion fragments"/>
    <property type="match status" value="1"/>
</dbReference>
<evidence type="ECO:0000313" key="3">
    <source>
        <dbReference type="EMBL" id="SKA66440.1"/>
    </source>
</evidence>